<evidence type="ECO:0000313" key="2">
    <source>
        <dbReference type="Proteomes" id="UP001055811"/>
    </source>
</evidence>
<keyword evidence="2" id="KW-1185">Reference proteome</keyword>
<evidence type="ECO:0000313" key="1">
    <source>
        <dbReference type="EMBL" id="KAI3764668.1"/>
    </source>
</evidence>
<organism evidence="1 2">
    <name type="scientific">Cichorium intybus</name>
    <name type="common">Chicory</name>
    <dbReference type="NCBI Taxonomy" id="13427"/>
    <lineage>
        <taxon>Eukaryota</taxon>
        <taxon>Viridiplantae</taxon>
        <taxon>Streptophyta</taxon>
        <taxon>Embryophyta</taxon>
        <taxon>Tracheophyta</taxon>
        <taxon>Spermatophyta</taxon>
        <taxon>Magnoliopsida</taxon>
        <taxon>eudicotyledons</taxon>
        <taxon>Gunneridae</taxon>
        <taxon>Pentapetalae</taxon>
        <taxon>asterids</taxon>
        <taxon>campanulids</taxon>
        <taxon>Asterales</taxon>
        <taxon>Asteraceae</taxon>
        <taxon>Cichorioideae</taxon>
        <taxon>Cichorieae</taxon>
        <taxon>Cichoriinae</taxon>
        <taxon>Cichorium</taxon>
    </lineage>
</organism>
<dbReference type="EMBL" id="CM042011">
    <property type="protein sequence ID" value="KAI3764668.1"/>
    <property type="molecule type" value="Genomic_DNA"/>
</dbReference>
<sequence length="160" mass="18288">MRRWSPWVGRLSPHICVVHTTMEMSLRVFDDSKKYRSGPENQGRNQTAHKLIMQTIKTGHGFRRLNVLLLRTSFLLRTWCYMAKREFGSDVSEELTRESLIALSYTLPDTKNLSSTEVPNVAESVNTDEKEEFRAGLISISYAESPDTKDSPVSPEKHKG</sequence>
<reference evidence="1 2" key="2">
    <citation type="journal article" date="2022" name="Mol. Ecol. Resour.">
        <title>The genomes of chicory, endive, great burdock and yacon provide insights into Asteraceae paleo-polyploidization history and plant inulin production.</title>
        <authorList>
            <person name="Fan W."/>
            <person name="Wang S."/>
            <person name="Wang H."/>
            <person name="Wang A."/>
            <person name="Jiang F."/>
            <person name="Liu H."/>
            <person name="Zhao H."/>
            <person name="Xu D."/>
            <person name="Zhang Y."/>
        </authorList>
    </citation>
    <scope>NUCLEOTIDE SEQUENCE [LARGE SCALE GENOMIC DNA]</scope>
    <source>
        <strain evidence="2">cv. Punajuju</strain>
        <tissue evidence="1">Leaves</tissue>
    </source>
</reference>
<proteinExistence type="predicted"/>
<gene>
    <name evidence="1" type="ORF">L2E82_14679</name>
</gene>
<dbReference type="Proteomes" id="UP001055811">
    <property type="component" value="Linkage Group LG03"/>
</dbReference>
<accession>A0ACB9F1A0</accession>
<protein>
    <submittedName>
        <fullName evidence="1">Uncharacterized protein</fullName>
    </submittedName>
</protein>
<comment type="caution">
    <text evidence="1">The sequence shown here is derived from an EMBL/GenBank/DDBJ whole genome shotgun (WGS) entry which is preliminary data.</text>
</comment>
<name>A0ACB9F1A0_CICIN</name>
<reference evidence="2" key="1">
    <citation type="journal article" date="2022" name="Mol. Ecol. Resour.">
        <title>The genomes of chicory, endive, great burdock and yacon provide insights into Asteraceae palaeo-polyploidization history and plant inulin production.</title>
        <authorList>
            <person name="Fan W."/>
            <person name="Wang S."/>
            <person name="Wang H."/>
            <person name="Wang A."/>
            <person name="Jiang F."/>
            <person name="Liu H."/>
            <person name="Zhao H."/>
            <person name="Xu D."/>
            <person name="Zhang Y."/>
        </authorList>
    </citation>
    <scope>NUCLEOTIDE SEQUENCE [LARGE SCALE GENOMIC DNA]</scope>
    <source>
        <strain evidence="2">cv. Punajuju</strain>
    </source>
</reference>